<keyword evidence="2" id="KW-1185">Reference proteome</keyword>
<reference evidence="1 2" key="1">
    <citation type="submission" date="2023-06" db="EMBL/GenBank/DDBJ databases">
        <title>Actinomycetospora Odt1-22.</title>
        <authorList>
            <person name="Supong K."/>
        </authorList>
    </citation>
    <scope>NUCLEOTIDE SEQUENCE [LARGE SCALE GENOMIC DNA]</scope>
    <source>
        <strain evidence="1 2">Odt1-22</strain>
    </source>
</reference>
<accession>A0ABT7MFM7</accession>
<comment type="caution">
    <text evidence="1">The sequence shown here is derived from an EMBL/GenBank/DDBJ whole genome shotgun (WGS) entry which is preliminary data.</text>
</comment>
<gene>
    <name evidence="1" type="ORF">QRT03_26135</name>
</gene>
<evidence type="ECO:0000313" key="2">
    <source>
        <dbReference type="Proteomes" id="UP001231924"/>
    </source>
</evidence>
<dbReference type="Proteomes" id="UP001231924">
    <property type="component" value="Unassembled WGS sequence"/>
</dbReference>
<evidence type="ECO:0000313" key="1">
    <source>
        <dbReference type="EMBL" id="MDL5159474.1"/>
    </source>
</evidence>
<proteinExistence type="predicted"/>
<organism evidence="1 2">
    <name type="scientific">Actinomycetospora termitidis</name>
    <dbReference type="NCBI Taxonomy" id="3053470"/>
    <lineage>
        <taxon>Bacteria</taxon>
        <taxon>Bacillati</taxon>
        <taxon>Actinomycetota</taxon>
        <taxon>Actinomycetes</taxon>
        <taxon>Pseudonocardiales</taxon>
        <taxon>Pseudonocardiaceae</taxon>
        <taxon>Actinomycetospora</taxon>
    </lineage>
</organism>
<protein>
    <submittedName>
        <fullName evidence="1">Uncharacterized protein</fullName>
    </submittedName>
</protein>
<dbReference type="EMBL" id="JASVWF010000007">
    <property type="protein sequence ID" value="MDL5159474.1"/>
    <property type="molecule type" value="Genomic_DNA"/>
</dbReference>
<sequence length="95" mass="9891">MSAPALAPEVLVEKLVALGSPERGARLLVQADPDTALDVVNGDVCSPRTGPPVGPDGEVYVDYREQHAEHDPTCWDCGGAGGVDGLCRCATWVCS</sequence>
<name>A0ABT7MFM7_9PSEU</name>
<dbReference type="RefSeq" id="WP_286056068.1">
    <property type="nucleotide sequence ID" value="NZ_JASVWF010000007.1"/>
</dbReference>